<accession>A0A4Y2WJC7</accession>
<protein>
    <submittedName>
        <fullName evidence="1">Uncharacterized protein</fullName>
    </submittedName>
</protein>
<organism evidence="1 2">
    <name type="scientific">Araneus ventricosus</name>
    <name type="common">Orbweaver spider</name>
    <name type="synonym">Epeira ventricosa</name>
    <dbReference type="NCBI Taxonomy" id="182803"/>
    <lineage>
        <taxon>Eukaryota</taxon>
        <taxon>Metazoa</taxon>
        <taxon>Ecdysozoa</taxon>
        <taxon>Arthropoda</taxon>
        <taxon>Chelicerata</taxon>
        <taxon>Arachnida</taxon>
        <taxon>Araneae</taxon>
        <taxon>Araneomorphae</taxon>
        <taxon>Entelegynae</taxon>
        <taxon>Araneoidea</taxon>
        <taxon>Araneidae</taxon>
        <taxon>Araneus</taxon>
    </lineage>
</organism>
<sequence>MVSTVFFHKIHTDKWHVPQQIRSVSYFEYSESLAEYVSLVSAKLAIRPLNEYSMFQDNPTIYKDLDR</sequence>
<gene>
    <name evidence="1" type="ORF">AVEN_98323_1</name>
</gene>
<name>A0A4Y2WJC7_ARAVE</name>
<dbReference type="EMBL" id="BGPR01061493">
    <property type="protein sequence ID" value="GBO37141.1"/>
    <property type="molecule type" value="Genomic_DNA"/>
</dbReference>
<comment type="caution">
    <text evidence="1">The sequence shown here is derived from an EMBL/GenBank/DDBJ whole genome shotgun (WGS) entry which is preliminary data.</text>
</comment>
<keyword evidence="2" id="KW-1185">Reference proteome</keyword>
<feature type="non-terminal residue" evidence="1">
    <location>
        <position position="67"/>
    </location>
</feature>
<proteinExistence type="predicted"/>
<reference evidence="1 2" key="1">
    <citation type="journal article" date="2019" name="Sci. Rep.">
        <title>Orb-weaving spider Araneus ventricosus genome elucidates the spidroin gene catalogue.</title>
        <authorList>
            <person name="Kono N."/>
            <person name="Nakamura H."/>
            <person name="Ohtoshi R."/>
            <person name="Moran D.A.P."/>
            <person name="Shinohara A."/>
            <person name="Yoshida Y."/>
            <person name="Fujiwara M."/>
            <person name="Mori M."/>
            <person name="Tomita M."/>
            <person name="Arakawa K."/>
        </authorList>
    </citation>
    <scope>NUCLEOTIDE SEQUENCE [LARGE SCALE GENOMIC DNA]</scope>
</reference>
<evidence type="ECO:0000313" key="2">
    <source>
        <dbReference type="Proteomes" id="UP000499080"/>
    </source>
</evidence>
<dbReference type="Proteomes" id="UP000499080">
    <property type="component" value="Unassembled WGS sequence"/>
</dbReference>
<evidence type="ECO:0000313" key="1">
    <source>
        <dbReference type="EMBL" id="GBO37141.1"/>
    </source>
</evidence>
<dbReference type="AlphaFoldDB" id="A0A4Y2WJC7"/>